<dbReference type="Proteomes" id="UP001217089">
    <property type="component" value="Unassembled WGS sequence"/>
</dbReference>
<protein>
    <recommendedName>
        <fullName evidence="3">WSC domain-containing protein</fullName>
    </recommendedName>
</protein>
<proteinExistence type="predicted"/>
<evidence type="ECO:0000313" key="1">
    <source>
        <dbReference type="EMBL" id="KAJ8318990.1"/>
    </source>
</evidence>
<accession>A0ABQ9FTG7</accession>
<evidence type="ECO:0000313" key="2">
    <source>
        <dbReference type="Proteomes" id="UP001217089"/>
    </source>
</evidence>
<name>A0ABQ9FTG7_TEGGR</name>
<gene>
    <name evidence="1" type="ORF">KUTeg_004081</name>
</gene>
<keyword evidence="2" id="KW-1185">Reference proteome</keyword>
<organism evidence="1 2">
    <name type="scientific">Tegillarca granosa</name>
    <name type="common">Malaysian cockle</name>
    <name type="synonym">Anadara granosa</name>
    <dbReference type="NCBI Taxonomy" id="220873"/>
    <lineage>
        <taxon>Eukaryota</taxon>
        <taxon>Metazoa</taxon>
        <taxon>Spiralia</taxon>
        <taxon>Lophotrochozoa</taxon>
        <taxon>Mollusca</taxon>
        <taxon>Bivalvia</taxon>
        <taxon>Autobranchia</taxon>
        <taxon>Pteriomorphia</taxon>
        <taxon>Arcoida</taxon>
        <taxon>Arcoidea</taxon>
        <taxon>Arcidae</taxon>
        <taxon>Tegillarca</taxon>
    </lineage>
</organism>
<reference evidence="1 2" key="1">
    <citation type="submission" date="2022-12" db="EMBL/GenBank/DDBJ databases">
        <title>Chromosome-level genome of Tegillarca granosa.</title>
        <authorList>
            <person name="Kim J."/>
        </authorList>
    </citation>
    <scope>NUCLEOTIDE SEQUENCE [LARGE SCALE GENOMIC DNA]</scope>
    <source>
        <strain evidence="1">Teg-2019</strain>
        <tissue evidence="1">Adductor muscle</tissue>
    </source>
</reference>
<comment type="caution">
    <text evidence="1">The sequence shown here is derived from an EMBL/GenBank/DDBJ whole genome shotgun (WGS) entry which is preliminary data.</text>
</comment>
<evidence type="ECO:0008006" key="3">
    <source>
        <dbReference type="Google" id="ProtNLM"/>
    </source>
</evidence>
<dbReference type="EMBL" id="JARBDR010000214">
    <property type="protein sequence ID" value="KAJ8318990.1"/>
    <property type="molecule type" value="Genomic_DNA"/>
</dbReference>
<sequence>MAALLVLSITMKYYIWSIIPPAGFVRLVHMTGLENVKVTTVSIKQKFNKLIISGVKVLGKKQSLHENTCYCLKPDFKLEKVPREKCSRECSGNRNNLCGGVNEAFKEYITVYNDSQEIQTLDVPGDGECLTVEIISKQKQYKARRCISKLHVLCQNESGHVEKEHKKDWYDALNICKTNFELANDQFIADNIVQENKEFWVGYFRESYSVWEKTIDDSSPVSLTTMSSLSLSTRQPNEQKDENRSLDYAEQIIKKALLNHLAFNN</sequence>